<dbReference type="RefSeq" id="WP_211940364.1">
    <property type="nucleotide sequence ID" value="NZ_CP073078.1"/>
</dbReference>
<organism evidence="2 3">
    <name type="scientific">Phenylobacterium montanum</name>
    <dbReference type="NCBI Taxonomy" id="2823693"/>
    <lineage>
        <taxon>Bacteria</taxon>
        <taxon>Pseudomonadati</taxon>
        <taxon>Pseudomonadota</taxon>
        <taxon>Alphaproteobacteria</taxon>
        <taxon>Caulobacterales</taxon>
        <taxon>Caulobacteraceae</taxon>
        <taxon>Phenylobacterium</taxon>
    </lineage>
</organism>
<dbReference type="Pfam" id="PF12276">
    <property type="entry name" value="DUF3617"/>
    <property type="match status" value="1"/>
</dbReference>
<dbReference type="Proteomes" id="UP000676409">
    <property type="component" value="Chromosome"/>
</dbReference>
<keyword evidence="3" id="KW-1185">Reference proteome</keyword>
<feature type="signal peptide" evidence="1">
    <location>
        <begin position="1"/>
        <end position="23"/>
    </location>
</feature>
<reference evidence="2" key="1">
    <citation type="submission" date="2021-04" db="EMBL/GenBank/DDBJ databases">
        <title>The complete genome sequence of Caulobacter sp. S6.</title>
        <authorList>
            <person name="Tang Y."/>
            <person name="Ouyang W."/>
            <person name="Liu Q."/>
            <person name="Huang B."/>
            <person name="Guo Z."/>
            <person name="Lei P."/>
        </authorList>
    </citation>
    <scope>NUCLEOTIDE SEQUENCE</scope>
    <source>
        <strain evidence="2">S6</strain>
    </source>
</reference>
<evidence type="ECO:0000313" key="2">
    <source>
        <dbReference type="EMBL" id="QUD90313.1"/>
    </source>
</evidence>
<gene>
    <name evidence="2" type="ORF">KCG34_10830</name>
</gene>
<proteinExistence type="predicted"/>
<evidence type="ECO:0000313" key="3">
    <source>
        <dbReference type="Proteomes" id="UP000676409"/>
    </source>
</evidence>
<dbReference type="EMBL" id="CP073078">
    <property type="protein sequence ID" value="QUD90313.1"/>
    <property type="molecule type" value="Genomic_DNA"/>
</dbReference>
<evidence type="ECO:0000256" key="1">
    <source>
        <dbReference type="SAM" id="SignalP"/>
    </source>
</evidence>
<accession>A0A975G381</accession>
<sequence>MIRFRLLALMLAPVLGLAAPALAENTILPGYWESRNHSELLISQDSTDRKCITPAQVEAYLTGPTNRHYSCTYDHRAVGGGSVNLAGQCVDKNGLRMSVGISGTYTPESFHLKAKLHTIFASLPIDGAASIDAHRVSADCPMAKP</sequence>
<dbReference type="AlphaFoldDB" id="A0A975G381"/>
<dbReference type="KEGG" id="caul:KCG34_10830"/>
<name>A0A975G381_9CAUL</name>
<dbReference type="InterPro" id="IPR022061">
    <property type="entry name" value="DUF3617"/>
</dbReference>
<protein>
    <submittedName>
        <fullName evidence="2">DUF3617 family protein</fullName>
    </submittedName>
</protein>
<feature type="chain" id="PRO_5037677032" evidence="1">
    <location>
        <begin position="24"/>
        <end position="145"/>
    </location>
</feature>
<keyword evidence="1" id="KW-0732">Signal</keyword>